<dbReference type="OrthoDB" id="10565949at2759"/>
<feature type="compositionally biased region" description="Low complexity" evidence="1">
    <location>
        <begin position="205"/>
        <end position="215"/>
    </location>
</feature>
<name>A0A9W9YE79_9CNID</name>
<dbReference type="AlphaFoldDB" id="A0A9W9YE79"/>
<feature type="compositionally biased region" description="Basic and acidic residues" evidence="1">
    <location>
        <begin position="675"/>
        <end position="684"/>
    </location>
</feature>
<feature type="region of interest" description="Disordered" evidence="1">
    <location>
        <begin position="117"/>
        <end position="137"/>
    </location>
</feature>
<comment type="caution">
    <text evidence="2">The sequence shown here is derived from an EMBL/GenBank/DDBJ whole genome shotgun (WGS) entry which is preliminary data.</text>
</comment>
<evidence type="ECO:0000256" key="1">
    <source>
        <dbReference type="SAM" id="MobiDB-lite"/>
    </source>
</evidence>
<feature type="compositionally biased region" description="Polar residues" evidence="1">
    <location>
        <begin position="654"/>
        <end position="672"/>
    </location>
</feature>
<sequence>MEDLAGGCSFTRQDSATMKNDPCAKGHKHCIEDQVLRDVGKEGFVLGHKKRTEKLQQENTDVLQLKHPNFKKRICDATFVIDRCEGSSSVSHQGLSGIYKKPVSIVQPITSSGVKLSCKTSLPKQDHPTNIETSDESDYELDLAQAIMCSRNKIALALAGIVESEESTGHTDGESEPMSQSDGETSQSDGETSQSDRETSQSGGESCVPCPSSEESCYRSQETGIEKKTKGDRQCREQIKATMIMRPNKALDNNRSKVLDSEKHQLMCSSEDGQRPFVRRQSLKIVHAPMDHKTNSSPHSVKLENWNIDQLRVTSSPVKRRSATLCKLGGSFKTDGQGSNLEGCLVDSLIMSPGSKALGTPSGHQTTPLVQCPISPAQLLRSSNSNRRRSSQILRVNKDTAAIDSWCSVWETKGAGLEHHRESCSTFLKKAYNCQETNFPTVELTSSISSLDVVAGENSSKRSLFFSRSEDLHSMSRENRVRGSPHPVSSHQNSNPLLVYGEALCKEKQESSSSVTMNRRDRRLSCSKTNGDLIIRNSGAKSCPSPVTSWKNSSELNCKWKLLEISSPLCIRAKKERLSADRAENGFESNERTVKSLQNCVSSPSSRNSMALSGGIGNKNSPSGSNVRKRRARESVAMDTPDSLPTKQAKRDSPLSSYLEQGPKNTPSSQALSRWGRESTPMKERHAKSARLEGFPRQNTKTLSPIRRTVADTCAFVQDAFVSPCGRRGSCDKSFCLDCC</sequence>
<feature type="compositionally biased region" description="Polar residues" evidence="1">
    <location>
        <begin position="177"/>
        <end position="193"/>
    </location>
</feature>
<feature type="compositionally biased region" description="Basic and acidic residues" evidence="1">
    <location>
        <begin position="580"/>
        <end position="594"/>
    </location>
</feature>
<feature type="compositionally biased region" description="Basic and acidic residues" evidence="1">
    <location>
        <begin position="224"/>
        <end position="235"/>
    </location>
</feature>
<reference evidence="2" key="1">
    <citation type="submission" date="2023-01" db="EMBL/GenBank/DDBJ databases">
        <title>Genome assembly of the deep-sea coral Lophelia pertusa.</title>
        <authorList>
            <person name="Herrera S."/>
            <person name="Cordes E."/>
        </authorList>
    </citation>
    <scope>NUCLEOTIDE SEQUENCE</scope>
    <source>
        <strain evidence="2">USNM1676648</strain>
        <tissue evidence="2">Polyp</tissue>
    </source>
</reference>
<dbReference type="EMBL" id="MU827781">
    <property type="protein sequence ID" value="KAJ7337080.1"/>
    <property type="molecule type" value="Genomic_DNA"/>
</dbReference>
<proteinExistence type="predicted"/>
<keyword evidence="3" id="KW-1185">Reference proteome</keyword>
<evidence type="ECO:0000313" key="2">
    <source>
        <dbReference type="EMBL" id="KAJ7337080.1"/>
    </source>
</evidence>
<gene>
    <name evidence="2" type="ORF">OS493_009932</name>
</gene>
<organism evidence="2 3">
    <name type="scientific">Desmophyllum pertusum</name>
    <dbReference type="NCBI Taxonomy" id="174260"/>
    <lineage>
        <taxon>Eukaryota</taxon>
        <taxon>Metazoa</taxon>
        <taxon>Cnidaria</taxon>
        <taxon>Anthozoa</taxon>
        <taxon>Hexacorallia</taxon>
        <taxon>Scleractinia</taxon>
        <taxon>Caryophylliina</taxon>
        <taxon>Caryophylliidae</taxon>
        <taxon>Desmophyllum</taxon>
    </lineage>
</organism>
<feature type="region of interest" description="Disordered" evidence="1">
    <location>
        <begin position="165"/>
        <end position="235"/>
    </location>
</feature>
<protein>
    <submittedName>
        <fullName evidence="2">Uncharacterized protein</fullName>
    </submittedName>
</protein>
<feature type="compositionally biased region" description="Polar residues" evidence="1">
    <location>
        <begin position="595"/>
        <end position="611"/>
    </location>
</feature>
<dbReference type="Proteomes" id="UP001163046">
    <property type="component" value="Unassembled WGS sequence"/>
</dbReference>
<feature type="region of interest" description="Disordered" evidence="1">
    <location>
        <begin position="580"/>
        <end position="689"/>
    </location>
</feature>
<evidence type="ECO:0000313" key="3">
    <source>
        <dbReference type="Proteomes" id="UP001163046"/>
    </source>
</evidence>
<accession>A0A9W9YE79</accession>